<feature type="region of interest" description="Disordered" evidence="1">
    <location>
        <begin position="265"/>
        <end position="289"/>
    </location>
</feature>
<name>A0A4R2LVD4_9FIRM</name>
<evidence type="ECO:0000313" key="2">
    <source>
        <dbReference type="EMBL" id="TCO83899.1"/>
    </source>
</evidence>
<proteinExistence type="predicted"/>
<dbReference type="OrthoDB" id="2063137at2"/>
<reference evidence="2 3" key="1">
    <citation type="submission" date="2019-03" db="EMBL/GenBank/DDBJ databases">
        <title>Genomic Encyclopedia of Type Strains, Phase IV (KMG-IV): sequencing the most valuable type-strain genomes for metagenomic binning, comparative biology and taxonomic classification.</title>
        <authorList>
            <person name="Goeker M."/>
        </authorList>
    </citation>
    <scope>NUCLEOTIDE SEQUENCE [LARGE SCALE GENOMIC DNA]</scope>
    <source>
        <strain evidence="2 3">DSM 28559</strain>
    </source>
</reference>
<feature type="compositionally biased region" description="Acidic residues" evidence="1">
    <location>
        <begin position="270"/>
        <end position="289"/>
    </location>
</feature>
<dbReference type="InterPro" id="IPR046720">
    <property type="entry name" value="DUF6612"/>
</dbReference>
<evidence type="ECO:0000256" key="1">
    <source>
        <dbReference type="SAM" id="MobiDB-lite"/>
    </source>
</evidence>
<protein>
    <submittedName>
        <fullName evidence="2">Uncharacterized protein</fullName>
    </submittedName>
</protein>
<dbReference type="Pfam" id="PF20316">
    <property type="entry name" value="DUF6612"/>
    <property type="match status" value="1"/>
</dbReference>
<keyword evidence="3" id="KW-1185">Reference proteome</keyword>
<dbReference type="Proteomes" id="UP000295711">
    <property type="component" value="Unassembled WGS sequence"/>
</dbReference>
<dbReference type="AlphaFoldDB" id="A0A4R2LVD4"/>
<dbReference type="PROSITE" id="PS51257">
    <property type="entry name" value="PROKAR_LIPOPROTEIN"/>
    <property type="match status" value="1"/>
</dbReference>
<accession>A0A4R2LVD4</accession>
<comment type="caution">
    <text evidence="2">The sequence shown here is derived from an EMBL/GenBank/DDBJ whole genome shotgun (WGS) entry which is preliminary data.</text>
</comment>
<dbReference type="RefSeq" id="WP_132092862.1">
    <property type="nucleotide sequence ID" value="NZ_JANKAQ010000012.1"/>
</dbReference>
<organism evidence="2 3">
    <name type="scientific">Frisingicoccus caecimuris</name>
    <dbReference type="NCBI Taxonomy" id="1796636"/>
    <lineage>
        <taxon>Bacteria</taxon>
        <taxon>Bacillati</taxon>
        <taxon>Bacillota</taxon>
        <taxon>Clostridia</taxon>
        <taxon>Lachnospirales</taxon>
        <taxon>Lachnospiraceae</taxon>
        <taxon>Frisingicoccus</taxon>
    </lineage>
</organism>
<dbReference type="EMBL" id="SLXA01000011">
    <property type="protein sequence ID" value="TCO83899.1"/>
    <property type="molecule type" value="Genomic_DNA"/>
</dbReference>
<dbReference type="Gene3D" id="2.50.20.20">
    <property type="match status" value="1"/>
</dbReference>
<evidence type="ECO:0000313" key="3">
    <source>
        <dbReference type="Proteomes" id="UP000295711"/>
    </source>
</evidence>
<sequence length="289" mass="31956">MRKKIVWLLVSVMILSAVVFGGCGKKEVTAESLVKEANENMEKAKSYTGDMDMKMSMNVSSQGVAMDMDMGMQGTIEYTAEPEIVHMKGTMDVSLLGLSMDMDMYSQVEDDKATVYMCMMNEWMKSETGIDESSIQDMYAIAEDGKDMTLAEETEKIGDREVYVLTSTITGEEFQEIMGVMENMTEGVGDMNWSNMQANVTMKIYKDTILPASVSIEMSDSGEGIESEGVTVKFNNLSVVMNYVDFDSVDSIEIPEEALAAKSVDSENILGEEESILESEVSETETEAQ</sequence>
<gene>
    <name evidence="2" type="ORF">EV212_11151</name>
</gene>